<keyword evidence="1" id="KW-0812">Transmembrane</keyword>
<dbReference type="EMBL" id="JASAOG010000046">
    <property type="protein sequence ID" value="KAK0058857.1"/>
    <property type="molecule type" value="Genomic_DNA"/>
</dbReference>
<dbReference type="InterPro" id="IPR004245">
    <property type="entry name" value="DUF229"/>
</dbReference>
<evidence type="ECO:0000313" key="3">
    <source>
        <dbReference type="Proteomes" id="UP001233172"/>
    </source>
</evidence>
<dbReference type="Gene3D" id="3.40.720.10">
    <property type="entry name" value="Alkaline Phosphatase, subunit A"/>
    <property type="match status" value="1"/>
</dbReference>
<keyword evidence="1" id="KW-1133">Transmembrane helix</keyword>
<keyword evidence="3" id="KW-1185">Reference proteome</keyword>
<protein>
    <submittedName>
        <fullName evidence="2">Uncharacterized protein</fullName>
    </submittedName>
</protein>
<proteinExistence type="predicted"/>
<organism evidence="2 3">
    <name type="scientific">Biomphalaria pfeifferi</name>
    <name type="common">Bloodfluke planorb</name>
    <name type="synonym">Freshwater snail</name>
    <dbReference type="NCBI Taxonomy" id="112525"/>
    <lineage>
        <taxon>Eukaryota</taxon>
        <taxon>Metazoa</taxon>
        <taxon>Spiralia</taxon>
        <taxon>Lophotrochozoa</taxon>
        <taxon>Mollusca</taxon>
        <taxon>Gastropoda</taxon>
        <taxon>Heterobranchia</taxon>
        <taxon>Euthyneura</taxon>
        <taxon>Panpulmonata</taxon>
        <taxon>Hygrophila</taxon>
        <taxon>Lymnaeoidea</taxon>
        <taxon>Planorbidae</taxon>
        <taxon>Biomphalaria</taxon>
    </lineage>
</organism>
<dbReference type="Pfam" id="PF02995">
    <property type="entry name" value="DUF229"/>
    <property type="match status" value="1"/>
</dbReference>
<dbReference type="PANTHER" id="PTHR10974">
    <property type="entry name" value="FI08016P-RELATED"/>
    <property type="match status" value="1"/>
</dbReference>
<accession>A0AAD8BQ76</accession>
<dbReference type="SUPFAM" id="SSF53649">
    <property type="entry name" value="Alkaline phosphatase-like"/>
    <property type="match status" value="1"/>
</dbReference>
<reference evidence="2" key="1">
    <citation type="journal article" date="2023" name="PLoS Negl. Trop. Dis.">
        <title>A genome sequence for Biomphalaria pfeifferi, the major vector snail for the human-infecting parasite Schistosoma mansoni.</title>
        <authorList>
            <person name="Bu L."/>
            <person name="Lu L."/>
            <person name="Laidemitt M.R."/>
            <person name="Zhang S.M."/>
            <person name="Mutuku M."/>
            <person name="Mkoji G."/>
            <person name="Steinauer M."/>
            <person name="Loker E.S."/>
        </authorList>
    </citation>
    <scope>NUCLEOTIDE SEQUENCE</scope>
    <source>
        <strain evidence="2">KasaAsao</strain>
    </source>
</reference>
<name>A0AAD8BQ76_BIOPF</name>
<evidence type="ECO:0000313" key="2">
    <source>
        <dbReference type="EMBL" id="KAK0058857.1"/>
    </source>
</evidence>
<feature type="transmembrane region" description="Helical" evidence="1">
    <location>
        <begin position="42"/>
        <end position="62"/>
    </location>
</feature>
<comment type="caution">
    <text evidence="2">The sequence shown here is derived from an EMBL/GenBank/DDBJ whole genome shotgun (WGS) entry which is preliminary data.</text>
</comment>
<dbReference type="GO" id="GO:0005615">
    <property type="term" value="C:extracellular space"/>
    <property type="evidence" value="ECO:0007669"/>
    <property type="project" value="TreeGrafter"/>
</dbReference>
<dbReference type="Proteomes" id="UP001233172">
    <property type="component" value="Unassembled WGS sequence"/>
</dbReference>
<dbReference type="PANTHER" id="PTHR10974:SF6">
    <property type="entry name" value="PROTEIN CBG19234"/>
    <property type="match status" value="1"/>
</dbReference>
<dbReference type="FunFam" id="3.40.720.10:FF:000017">
    <property type="entry name" value="Predicted protein"/>
    <property type="match status" value="1"/>
</dbReference>
<dbReference type="AlphaFoldDB" id="A0AAD8BQ76"/>
<gene>
    <name evidence="2" type="ORF">Bpfe_011822</name>
</gene>
<keyword evidence="1" id="KW-0472">Membrane</keyword>
<dbReference type="InterPro" id="IPR017850">
    <property type="entry name" value="Alkaline_phosphatase_core_sf"/>
</dbReference>
<reference evidence="2" key="2">
    <citation type="submission" date="2023-04" db="EMBL/GenBank/DDBJ databases">
        <authorList>
            <person name="Bu L."/>
            <person name="Lu L."/>
            <person name="Laidemitt M.R."/>
            <person name="Zhang S.M."/>
            <person name="Mutuku M."/>
            <person name="Mkoji G."/>
            <person name="Steinauer M."/>
            <person name="Loker E.S."/>
        </authorList>
    </citation>
    <scope>NUCLEOTIDE SEQUENCE</scope>
    <source>
        <strain evidence="2">KasaAsao</strain>
        <tissue evidence="2">Whole Snail</tissue>
    </source>
</reference>
<evidence type="ECO:0000256" key="1">
    <source>
        <dbReference type="SAM" id="Phobius"/>
    </source>
</evidence>
<dbReference type="CDD" id="cd16021">
    <property type="entry name" value="ALP_like"/>
    <property type="match status" value="1"/>
</dbReference>
<sequence>MVEASTRNSLRAPTYYDPALNQFYDCSTANPKVTMCKVKNKFAAFAIISLAAILNLTLFYSVSQKLKKSRSFGGSFLYYISGNDVATSLFIKDGNVNQTINQSVYHSFAPTNESSEDFPSSSVGLQLNSSRSDSSWCTFPQLDPFDSKIRHLLKAAKPIDCSAHWPNLVYADGDYLYVNMSKVKLSHKFKHCRYVSRTRHGGNCSDRKTKTLYTSDYFTTYIKVNETDTYVFVECLSTSRSVISRSYITLIRKRHALEEELYQNLASHRNTASPKETLSVIMLGLDGMSKQNFQRTMPKTREFLERDLQAVELRKFNKIGLNTFPNFAGLLAGRHEEELKYSYNEYLDKINDKFIWSQYRKAGYRTFLLLDSMVVSAFHYMKLGWRKPPVDYYVREMVIDSDIDKKTRGNEFQCYGDKTEIETLTDLVVQFARVFNHSTTPYFSFSFLIRQTHDQQHLAAAGDILYFNFLRTLVDNSLLTNTLLVFFSDHGPRFGAFRQTLQGMIEGRTPYFYFVFPAWFKAKYPEVMKVLSVNQDRLTSHFDVHETLMDILNFQGETGQGKLTSRGISLFKEIPRERTCEHIGVPVEYCACVQLSDSSVAPEVKQKMAKTILYHVISLTDHIRKSCAAYTLTSVNAVLKMSLKKDDNELYALLITANPGNAVFEGYVTLDKNGSTTLSGHVIRASLYGKTANCINDLHLRNYCYCRH</sequence>